<keyword evidence="1" id="KW-0812">Transmembrane</keyword>
<name>A0ABR1GE91_AURAN</name>
<reference evidence="2 3" key="1">
    <citation type="submission" date="2024-03" db="EMBL/GenBank/DDBJ databases">
        <title>Aureococcus anophagefferens CCMP1851 and Kratosvirus quantuckense: Draft genome of a second virus-susceptible host strain in the model system.</title>
        <authorList>
            <person name="Chase E."/>
            <person name="Truchon A.R."/>
            <person name="Schepens W."/>
            <person name="Wilhelm S.W."/>
        </authorList>
    </citation>
    <scope>NUCLEOTIDE SEQUENCE [LARGE SCALE GENOMIC DNA]</scope>
    <source>
        <strain evidence="2 3">CCMP1851</strain>
    </source>
</reference>
<evidence type="ECO:0000313" key="3">
    <source>
        <dbReference type="Proteomes" id="UP001363151"/>
    </source>
</evidence>
<organism evidence="2 3">
    <name type="scientific">Aureococcus anophagefferens</name>
    <name type="common">Harmful bloom alga</name>
    <dbReference type="NCBI Taxonomy" id="44056"/>
    <lineage>
        <taxon>Eukaryota</taxon>
        <taxon>Sar</taxon>
        <taxon>Stramenopiles</taxon>
        <taxon>Ochrophyta</taxon>
        <taxon>Pelagophyceae</taxon>
        <taxon>Pelagomonadales</taxon>
        <taxon>Pelagomonadaceae</taxon>
        <taxon>Aureococcus</taxon>
    </lineage>
</organism>
<dbReference type="Proteomes" id="UP001363151">
    <property type="component" value="Unassembled WGS sequence"/>
</dbReference>
<feature type="transmembrane region" description="Helical" evidence="1">
    <location>
        <begin position="20"/>
        <end position="39"/>
    </location>
</feature>
<keyword evidence="1" id="KW-1133">Transmembrane helix</keyword>
<comment type="caution">
    <text evidence="2">The sequence shown here is derived from an EMBL/GenBank/DDBJ whole genome shotgun (WGS) entry which is preliminary data.</text>
</comment>
<keyword evidence="1" id="KW-0472">Membrane</keyword>
<keyword evidence="3" id="KW-1185">Reference proteome</keyword>
<protein>
    <recommendedName>
        <fullName evidence="4">DUF4126 domain-containing protein</fullName>
    </recommendedName>
</protein>
<proteinExistence type="predicted"/>
<accession>A0ABR1GE91</accession>
<gene>
    <name evidence="2" type="ORF">SO694_00150076</name>
</gene>
<dbReference type="EMBL" id="JBBJCI010000030">
    <property type="protein sequence ID" value="KAK7254406.1"/>
    <property type="molecule type" value="Genomic_DNA"/>
</dbReference>
<evidence type="ECO:0000313" key="2">
    <source>
        <dbReference type="EMBL" id="KAK7254406.1"/>
    </source>
</evidence>
<evidence type="ECO:0000256" key="1">
    <source>
        <dbReference type="SAM" id="Phobius"/>
    </source>
</evidence>
<sequence length="168" mass="17272">MAPTEVSYGPPQALLELIASGYLFLLYGLFVGFVAAGTFEPCTIAGAFDVGGSTCQALMELVAKKPSGANLVHTFTLTTRLEGMLWIAIGFANGAALKFPALRPGALLVGALGTGLAGLTHMHHEGMLGEAPWHAVSHPFNKTLIVLDAVGASLALLALKGTAKAKTA</sequence>
<evidence type="ECO:0008006" key="4">
    <source>
        <dbReference type="Google" id="ProtNLM"/>
    </source>
</evidence>